<keyword evidence="3" id="KW-1185">Reference proteome</keyword>
<keyword evidence="1" id="KW-1133">Transmembrane helix</keyword>
<evidence type="ECO:0000313" key="3">
    <source>
        <dbReference type="Proteomes" id="UP000887577"/>
    </source>
</evidence>
<evidence type="ECO:0000256" key="1">
    <source>
        <dbReference type="SAM" id="Phobius"/>
    </source>
</evidence>
<reference evidence="4" key="1">
    <citation type="submission" date="2022-11" db="UniProtKB">
        <authorList>
            <consortium name="WormBaseParasite"/>
        </authorList>
    </citation>
    <scope>IDENTIFICATION</scope>
</reference>
<dbReference type="WBParaSite" id="PSU_v2.g11791.t1">
    <property type="protein sequence ID" value="PSU_v2.g11791.t1"/>
    <property type="gene ID" value="PSU_v2.g11791"/>
</dbReference>
<protein>
    <submittedName>
        <fullName evidence="4">Uncharacterized protein</fullName>
    </submittedName>
</protein>
<keyword evidence="1" id="KW-0812">Transmembrane</keyword>
<evidence type="ECO:0000256" key="2">
    <source>
        <dbReference type="SAM" id="SignalP"/>
    </source>
</evidence>
<dbReference type="AlphaFoldDB" id="A0A914XX55"/>
<sequence length="125" mass="14243">MLLNSMSSTAKFKYFFQILFAFILLFQFTESLTCCQNKVNEAKCAKTCVGERCLKLLSPGGKVIRHCITGYDPEYNFQGHRHTEEGEDAYICSDEDRCNAASIPFIYGSLLIIPLIINLLPYFIH</sequence>
<feature type="transmembrane region" description="Helical" evidence="1">
    <location>
        <begin position="105"/>
        <end position="124"/>
    </location>
</feature>
<dbReference type="Proteomes" id="UP000887577">
    <property type="component" value="Unplaced"/>
</dbReference>
<accession>A0A914XX55</accession>
<keyword evidence="1" id="KW-0472">Membrane</keyword>
<proteinExistence type="predicted"/>
<name>A0A914XX55_9BILA</name>
<keyword evidence="2" id="KW-0732">Signal</keyword>
<feature type="chain" id="PRO_5037080635" evidence="2">
    <location>
        <begin position="32"/>
        <end position="125"/>
    </location>
</feature>
<evidence type="ECO:0000313" key="4">
    <source>
        <dbReference type="WBParaSite" id="PSU_v2.g11791.t1"/>
    </source>
</evidence>
<feature type="signal peptide" evidence="2">
    <location>
        <begin position="1"/>
        <end position="31"/>
    </location>
</feature>
<organism evidence="3 4">
    <name type="scientific">Panagrolaimus superbus</name>
    <dbReference type="NCBI Taxonomy" id="310955"/>
    <lineage>
        <taxon>Eukaryota</taxon>
        <taxon>Metazoa</taxon>
        <taxon>Ecdysozoa</taxon>
        <taxon>Nematoda</taxon>
        <taxon>Chromadorea</taxon>
        <taxon>Rhabditida</taxon>
        <taxon>Tylenchina</taxon>
        <taxon>Panagrolaimomorpha</taxon>
        <taxon>Panagrolaimoidea</taxon>
        <taxon>Panagrolaimidae</taxon>
        <taxon>Panagrolaimus</taxon>
    </lineage>
</organism>